<dbReference type="GO" id="GO:0043565">
    <property type="term" value="F:sequence-specific DNA binding"/>
    <property type="evidence" value="ECO:0007669"/>
    <property type="project" value="InterPro"/>
</dbReference>
<keyword evidence="2" id="KW-1133">Transmembrane helix</keyword>
<evidence type="ECO:0000256" key="2">
    <source>
        <dbReference type="SAM" id="Phobius"/>
    </source>
</evidence>
<dbReference type="InterPro" id="IPR056779">
    <property type="entry name" value="Csf1_C"/>
</dbReference>
<evidence type="ECO:0000256" key="1">
    <source>
        <dbReference type="SAM" id="MobiDB-lite"/>
    </source>
</evidence>
<keyword evidence="2" id="KW-0472">Membrane</keyword>
<accession>A0A5N5D474</accession>
<dbReference type="GO" id="GO:0016020">
    <property type="term" value="C:membrane"/>
    <property type="evidence" value="ECO:0007669"/>
    <property type="project" value="InterPro"/>
</dbReference>
<feature type="transmembrane region" description="Helical" evidence="2">
    <location>
        <begin position="21"/>
        <end position="39"/>
    </location>
</feature>
<dbReference type="InterPro" id="IPR048636">
    <property type="entry name" value="Csf1_N"/>
</dbReference>
<sequence>MASDGLTAQPLDAHRGLLWQFLVELLVSGILTVFFLFYFNRLFATLVSYAIRAYTWHNYRAYIDIQSLQISLLGGRIFWKDIRYHGHNQTILIHGGYITWRFWYRKVKGTELFCDGHATEKPCLADGTSVYSSPSRSRSRSVGKEEDGGKQKTKELPCRVSIKVSGMEVFLYNRSPAYDSIIENFARAMGANGAQKPAAAESPPSEQTIAETATSDKAHSALHRRNTSGSSSRSRHRRDGSKEEKPSARNESEDAYSAPEVPSFLRLFPVRIDCNKGAVIVGNECTPSILSVKFDKASGELSAAHAGPLDIYKQLFNFDFEHPVMHMKPNHDYKNPQLATAARLKKEGLESTGSETVRKEHRTVRRRRLWHPLQNLSSLFGGSTDSLANSRNTTRNRASTVQPAFPGQERWLGLTRYLDDDDHNEHDEWGGIEYAKFSLIADLPRLSMSFYWDVPGSVPKGPSIADRSPSVATLDINGTVPPDYGLDLQIHGGMINYGPWADRHRVILQNYFFPASCTDTVPAEPLNPGAARVNTVFKIFISFEEETVLRIPVREKSKDWKWKGRAQNVSGTGKSTETENVRSKGRKRAARNKKRETGATGQTVRPFGWLDILVESNSTVKYVMDMVAGPQGYRNSLDLDIRESKVFTSVNHDLLWKSGRLEMDCNLSNPLKWNELRRWAFNFRINDLQLFLLRDHMFLMTDLVNDWGSGPPPDFYTFTPYRYIMNLEFPNLKIFLNTNDSNIINNPAEIEDNQFIILQGRHLGATLEIPLDKFRPIENEISFRALGDHIGLDLSMPPGNTIATFVKEHHVADLGVLTLNGSYKYWSETSPGLTDRLSLDIGGNKLELALYGFLIRHFMKIKDNYFGEDMHFKTLEEYQEIPQSKAGDTPGEAPDQASSKSNDLDIILSVSAEKAEILLPANLYSAEDHVKVELPYANADLRFTSYYMDLMVDFSPLSLALNISHAKEDSGFDTNNRTQLFIDLVKIYGHRTFGLPPLEPTYVCNWDFEVGKITGECSDNFLGKLGAFGKCFAFSLDDDENALPILSPLLIHDVTFLRLRTSTIKIWLHIAQEALLLSTDAISVDFNDWAKSTFSQRLDVLIPNLVVASVDAKAALRQRSRISKSTIDTQAYLQTDIQLHMLKRKLHFSEDRRDQQSHLKESDMRTNRIPWLLLEDMEASEYTVPPSKIEPPAMAYPYLPPPLRGKSLLRRWSGTESMSSSGLSASSASVDTAPKARSRRRPASIHSVAASSLKYSIHANTPRPGHHKSDSRSTLSVRPPLLERRTTASIYSDALEGGEEIVGKIGQPRSSIALSSSLETPYFPLDGVELDVSDVPEIPTEAHGWHSAAPNSLVFNDVSTKTFDEDFVHTSFLLSFEPGVRALVTPNAVSTVVNLIDSLQDKHPEDILDTFQVDIMGKILDFQKRIDGIGTSTELSLRLPCFQLRFINNITADRTSAPGKDQYDLILDNLSVSLRQKNFPSESAVKKSTLAVHTVLKSLTVSVREKQANAAVSDVAVQAILTDMLLWLVTGKSVSVNVSFRGLEVANSSKKLQYLASLIHRSTLLADEIEAKFAAVSPKSERRLCYLAYALTTAGGDIPDPAFITRPSYALRAANNHLRNHDSWKIISRFRYIYDSLQPSVREEITQRCVEGLMCCPDDAEAKVIQIWDQWREWDLSHVKKSLAMRALYGSIADTEEATEEKPVPLDISVKTAGIRIVIDPGPEQSEILFQLLTINAALSPPPEPSGLMLLNQESPTKSTVVEISTRNVLVKFSWEICELVENVLTLFQAEAPHAKASKQEQDCSISEACSSKAAKPEVHDFQVLFTTEKGSISLDTINLRHVSSSYGMKISVAGSNRSAADEGTSISALVHSDAAGSELRSRGRLLMRSEVVRPSIFISHDDDEWRHPMPEGWMVVGKCEEVSWKVQEDILGIIEVANSIICDEVAYFARQVERFKKPGNAEPAASEPKKEPSLPNITVALLMDAYRIDVALLQSLTYVVSGQMGRVSAAPVLGGAPTLNVNFDLDRHTHYLKSHDKHGWQNIAAFTFPLHNGHLQLIDSPAGPKILFNSIMENFVIEASAVHGLLTTIQEPEVENVMKTIKEDIEVLQSNIKEALPKGDSAAVSPVSSEESRPVAFDASFVMTGMSIIARAPTKLPDSSASTLAFELNRIQGKASNISEDGSVLPLPEFSAALPHISMSLELSEGENIRHCGNLLFGLELCGTLQNSVSDMPRRDYRVRSTGLEINVFADTASAAVEVMNHLQERIKVLDLSRERRYLRKLRQPKRRPSHLANTINGDDDGSPSIASSGLFTSAASLELTNVQISWIVGNSVPAYPGRESEDLVLSFKRIDLATRSEEAARLAIEDMQLQMVPSSQPKTQRSLNSALLPEVVFNVSYASSKTDRRFAFHAAGKSLDLLLESRFVLPASILERSISLASQKVQAATASWKTVATPNEAPRKSLFNNKKLSSLIVDADFAGAVVTLQGKREMSRTNSRLTNGRYPQYGRYGQFASDGSNTSTTLRAPGISLKVEYRDDSLDPSLNAEVKVNASSNLLHPTVVPLIMDISNSIKEVVQDKDKDQKPKKPIEPKPSQKFLDEESLITADPSAILGKTRLNMGLRICQQEFSLSCQPIARVAATARFEDIYLTVNSIKSTEQGHFFAVSSTFDNLQASVQHVYSRESTFSFDVDRIVLSVLNSKHLSGTSGISAILKINPMRTHINARQLQDFLLFREIWVPPEVRQAASSKAAPAPNPPPSDESPQEYLVQRYQQVAAAAAFPWNATIAIEEMAVDLDMGQAIGKPSFKIVNLWASSKKTSDWEQNLCVGIDRVGIESTGRTSGFVELLDFKVRTSISWPSSSKQQQGGEAPARKTTPLIQASMGFERLRVKAAFDYQPFAVADITAFSFLMYNVRGGSGGGTDAGGSGAQQQQHQDRLVATLEGDRVQAFMTPVSPAQAIALMQAVERLVQENQTAYQQSLKDIEKFLRRSSTNNNNINKQRRTSLEEMSSSQKPDASGDDDNDKQQKKKQREAPISLHTDVVVTLNSISVGAFPGAFSDQQILLLTASDVQARFAAALDDSDDDNRIHSGLGMTLGQLSVALASIGAPPRGPARAVSELTVEDVVGAASAAKGGTILRVPKVIATMQTWQAPGSNAIDYIFKSSFEGKVDVGWNYSRISFIRNMWNTHSRALANRLGKPLPESAVKITTGADGEGGGGGASSAAGAAKGAAEGANGTDEAAAGGAGGGGGKITAVVNVPQSRYEYTALEPPVIETPQLRDMGEATPPLEWIGLQRDRLPNVTHQIVIVTLLEIVKEVEDAYGRILGSS</sequence>
<dbReference type="GO" id="GO:0003700">
    <property type="term" value="F:DNA-binding transcription factor activity"/>
    <property type="evidence" value="ECO:0007669"/>
    <property type="project" value="InterPro"/>
</dbReference>
<gene>
    <name evidence="4" type="primary">CSF1</name>
    <name evidence="4" type="ORF">DBV05_g8865</name>
</gene>
<dbReference type="Pfam" id="PF21678">
    <property type="entry name" value="Csf1_N"/>
    <property type="match status" value="2"/>
</dbReference>
<dbReference type="EMBL" id="VCHE01000077">
    <property type="protein sequence ID" value="KAB2572476.1"/>
    <property type="molecule type" value="Genomic_DNA"/>
</dbReference>
<feature type="compositionally biased region" description="Basic and acidic residues" evidence="1">
    <location>
        <begin position="240"/>
        <end position="252"/>
    </location>
</feature>
<keyword evidence="2" id="KW-0812">Transmembrane</keyword>
<feature type="compositionally biased region" description="Basic residues" evidence="1">
    <location>
        <begin position="583"/>
        <end position="594"/>
    </location>
</feature>
<keyword evidence="5" id="KW-1185">Reference proteome</keyword>
<feature type="compositionally biased region" description="Basic residues" evidence="1">
    <location>
        <begin position="2282"/>
        <end position="2291"/>
    </location>
</feature>
<comment type="caution">
    <text evidence="4">The sequence shown here is derived from an EMBL/GenBank/DDBJ whole genome shotgun (WGS) entry which is preliminary data.</text>
</comment>
<evidence type="ECO:0000313" key="4">
    <source>
        <dbReference type="EMBL" id="KAB2572476.1"/>
    </source>
</evidence>
<dbReference type="InterPro" id="IPR029636">
    <property type="entry name" value="Csf1"/>
</dbReference>
<feature type="region of interest" description="Disordered" evidence="1">
    <location>
        <begin position="194"/>
        <end position="256"/>
    </location>
</feature>
<feature type="region of interest" description="Disordered" evidence="1">
    <location>
        <begin position="564"/>
        <end position="600"/>
    </location>
</feature>
<feature type="compositionally biased region" description="Low complexity" evidence="1">
    <location>
        <begin position="1217"/>
        <end position="1235"/>
    </location>
</feature>
<name>A0A5N5D474_9PEZI</name>
<dbReference type="PROSITE" id="PS00345">
    <property type="entry name" value="ETS_DOMAIN_1"/>
    <property type="match status" value="1"/>
</dbReference>
<dbReference type="InterPro" id="IPR000418">
    <property type="entry name" value="Ets_dom"/>
</dbReference>
<reference evidence="4 5" key="1">
    <citation type="journal article" date="2019" name="Sci. Rep.">
        <title>A multi-omics analysis of the grapevine pathogen Lasiodiplodia theobromae reveals that temperature affects the expression of virulence- and pathogenicity-related genes.</title>
        <authorList>
            <person name="Felix C."/>
            <person name="Meneses R."/>
            <person name="Goncalves M.F.M."/>
            <person name="Tilleman L."/>
            <person name="Duarte A.S."/>
            <person name="Jorrin-Novo J.V."/>
            <person name="Van de Peer Y."/>
            <person name="Deforce D."/>
            <person name="Van Nieuwerburgh F."/>
            <person name="Esteves A.C."/>
            <person name="Alves A."/>
        </authorList>
    </citation>
    <scope>NUCLEOTIDE SEQUENCE [LARGE SCALE GENOMIC DNA]</scope>
    <source>
        <strain evidence="4 5">LA-SOL3</strain>
    </source>
</reference>
<feature type="compositionally biased region" description="Basic and acidic residues" evidence="1">
    <location>
        <begin position="142"/>
        <end position="154"/>
    </location>
</feature>
<evidence type="ECO:0000313" key="5">
    <source>
        <dbReference type="Proteomes" id="UP000325902"/>
    </source>
</evidence>
<dbReference type="Proteomes" id="UP000325902">
    <property type="component" value="Unassembled WGS sequence"/>
</dbReference>
<dbReference type="Pfam" id="PF25038">
    <property type="entry name" value="Csf1_C"/>
    <property type="match status" value="3"/>
</dbReference>
<feature type="region of interest" description="Disordered" evidence="1">
    <location>
        <begin position="1217"/>
        <end position="1279"/>
    </location>
</feature>
<dbReference type="PANTHER" id="PTHR32085">
    <property type="entry name" value="PROTEIN CSF1"/>
    <property type="match status" value="1"/>
</dbReference>
<organism evidence="4 5">
    <name type="scientific">Lasiodiplodia theobromae</name>
    <dbReference type="NCBI Taxonomy" id="45133"/>
    <lineage>
        <taxon>Eukaryota</taxon>
        <taxon>Fungi</taxon>
        <taxon>Dikarya</taxon>
        <taxon>Ascomycota</taxon>
        <taxon>Pezizomycotina</taxon>
        <taxon>Dothideomycetes</taxon>
        <taxon>Dothideomycetes incertae sedis</taxon>
        <taxon>Botryosphaeriales</taxon>
        <taxon>Botryosphaeriaceae</taxon>
        <taxon>Lasiodiplodia</taxon>
    </lineage>
</organism>
<feature type="region of interest" description="Disordered" evidence="1">
    <location>
        <begin position="381"/>
        <end position="401"/>
    </location>
</feature>
<feature type="domain" description="ETS" evidence="3">
    <location>
        <begin position="18"/>
        <end position="26"/>
    </location>
</feature>
<proteinExistence type="predicted"/>
<feature type="compositionally biased region" description="Polar residues" evidence="1">
    <location>
        <begin position="204"/>
        <end position="213"/>
    </location>
</feature>
<dbReference type="GO" id="GO:0006113">
    <property type="term" value="P:fermentation"/>
    <property type="evidence" value="ECO:0007669"/>
    <property type="project" value="InterPro"/>
</dbReference>
<feature type="region of interest" description="Disordered" evidence="1">
    <location>
        <begin position="2282"/>
        <end position="2302"/>
    </location>
</feature>
<dbReference type="PANTHER" id="PTHR32085:SF3">
    <property type="entry name" value="PROTEIN CSF1"/>
    <property type="match status" value="1"/>
</dbReference>
<feature type="region of interest" description="Disordered" evidence="1">
    <location>
        <begin position="2991"/>
        <end position="3033"/>
    </location>
</feature>
<dbReference type="OrthoDB" id="10051416at2759"/>
<protein>
    <submittedName>
        <fullName evidence="4">Protein CSF1</fullName>
    </submittedName>
</protein>
<evidence type="ECO:0000259" key="3">
    <source>
        <dbReference type="PROSITE" id="PS00345"/>
    </source>
</evidence>
<feature type="region of interest" description="Disordered" evidence="1">
    <location>
        <begin position="127"/>
        <end position="154"/>
    </location>
</feature>